<evidence type="ECO:0000313" key="3">
    <source>
        <dbReference type="Proteomes" id="UP000555407"/>
    </source>
</evidence>
<keyword evidence="3" id="KW-1185">Reference proteome</keyword>
<name>A0A7X6A2W4_9ACTN</name>
<feature type="compositionally biased region" description="Basic and acidic residues" evidence="1">
    <location>
        <begin position="35"/>
        <end position="46"/>
    </location>
</feature>
<feature type="region of interest" description="Disordered" evidence="1">
    <location>
        <begin position="35"/>
        <end position="65"/>
    </location>
</feature>
<organism evidence="2 3">
    <name type="scientific">Kribbella shirazensis</name>
    <dbReference type="NCBI Taxonomy" id="1105143"/>
    <lineage>
        <taxon>Bacteria</taxon>
        <taxon>Bacillati</taxon>
        <taxon>Actinomycetota</taxon>
        <taxon>Actinomycetes</taxon>
        <taxon>Propionibacteriales</taxon>
        <taxon>Kribbellaceae</taxon>
        <taxon>Kribbella</taxon>
    </lineage>
</organism>
<dbReference type="Proteomes" id="UP000555407">
    <property type="component" value="Unassembled WGS sequence"/>
</dbReference>
<gene>
    <name evidence="2" type="ORF">BJY22_005419</name>
</gene>
<accession>A0A7X6A2W4</accession>
<comment type="caution">
    <text evidence="2">The sequence shown here is derived from an EMBL/GenBank/DDBJ whole genome shotgun (WGS) entry which is preliminary data.</text>
</comment>
<evidence type="ECO:0000256" key="1">
    <source>
        <dbReference type="SAM" id="MobiDB-lite"/>
    </source>
</evidence>
<sequence length="104" mass="11724">MVRHGTGGELEVRAILHRLGVRDADDIHTERARVRPVETDRRDVGHTRSLAGQAPTERLCPEPPQRRFVPSLEIDLHKLQPHTAHPISAQLDRISGKAFRTEST</sequence>
<dbReference type="EMBL" id="JAASRO010000001">
    <property type="protein sequence ID" value="NIK59702.1"/>
    <property type="molecule type" value="Genomic_DNA"/>
</dbReference>
<evidence type="ECO:0000313" key="2">
    <source>
        <dbReference type="EMBL" id="NIK59702.1"/>
    </source>
</evidence>
<protein>
    <submittedName>
        <fullName evidence="2">Uncharacterized protein</fullName>
    </submittedName>
</protein>
<proteinExistence type="predicted"/>
<reference evidence="2 3" key="1">
    <citation type="submission" date="2020-03" db="EMBL/GenBank/DDBJ databases">
        <title>Sequencing the genomes of 1000 actinobacteria strains.</title>
        <authorList>
            <person name="Klenk H.-P."/>
        </authorList>
    </citation>
    <scope>NUCLEOTIDE SEQUENCE [LARGE SCALE GENOMIC DNA]</scope>
    <source>
        <strain evidence="2 3">DSM 45490</strain>
    </source>
</reference>
<dbReference type="AlphaFoldDB" id="A0A7X6A2W4"/>